<keyword evidence="5" id="KW-1185">Reference proteome</keyword>
<sequence length="104" mass="11349">MLIPEHFVADVIGKAFICSCISRNGCPEKRAVHLAVGISFRDRQQSVVLARVPMWDLERHGCHASACMDVLAACPRPVRVQATAADRSIHTEPADTARKASNGR</sequence>
<name>A0AB38DY17_XANCH</name>
<comment type="caution">
    <text evidence="3">The sequence shown here is derived from an EMBL/GenBank/DDBJ whole genome shotgun (WGS) entry which is preliminary data.</text>
</comment>
<dbReference type="EMBL" id="OCYT01000081">
    <property type="protein sequence ID" value="SON78656.1"/>
    <property type="molecule type" value="Genomic_DNA"/>
</dbReference>
<feature type="region of interest" description="Disordered" evidence="1">
    <location>
        <begin position="85"/>
        <end position="104"/>
    </location>
</feature>
<dbReference type="Proteomes" id="UP000234166">
    <property type="component" value="Unassembled WGS sequence"/>
</dbReference>
<reference evidence="4 5" key="1">
    <citation type="submission" date="2017-10" db="EMBL/GenBank/DDBJ databases">
        <authorList>
            <person name="Regsiter A."/>
            <person name="William W."/>
        </authorList>
    </citation>
    <scope>NUCLEOTIDE SEQUENCE [LARGE SCALE GENOMIC DNA]</scope>
    <source>
        <strain evidence="2 5">CFBP6984</strain>
        <strain evidence="3 4">CFBP7430</strain>
    </source>
</reference>
<accession>A0AB38DY17</accession>
<evidence type="ECO:0000313" key="4">
    <source>
        <dbReference type="Proteomes" id="UP000234166"/>
    </source>
</evidence>
<protein>
    <submittedName>
        <fullName evidence="3">Uncharacterized protein</fullName>
    </submittedName>
</protein>
<dbReference type="AlphaFoldDB" id="A0AB38DY17"/>
<evidence type="ECO:0000313" key="5">
    <source>
        <dbReference type="Proteomes" id="UP000234181"/>
    </source>
</evidence>
<proteinExistence type="predicted"/>
<dbReference type="Proteomes" id="UP000234181">
    <property type="component" value="Unassembled WGS sequence"/>
</dbReference>
<evidence type="ECO:0000256" key="1">
    <source>
        <dbReference type="SAM" id="MobiDB-lite"/>
    </source>
</evidence>
<evidence type="ECO:0000313" key="3">
    <source>
        <dbReference type="EMBL" id="SON85658.1"/>
    </source>
</evidence>
<feature type="compositionally biased region" description="Basic and acidic residues" evidence="1">
    <location>
        <begin position="87"/>
        <end position="98"/>
    </location>
</feature>
<organism evidence="3 4">
    <name type="scientific">Xanthomonas campestris pv. phaseoli</name>
    <dbReference type="NCBI Taxonomy" id="317013"/>
    <lineage>
        <taxon>Bacteria</taxon>
        <taxon>Pseudomonadati</taxon>
        <taxon>Pseudomonadota</taxon>
        <taxon>Gammaproteobacteria</taxon>
        <taxon>Lysobacterales</taxon>
        <taxon>Lysobacteraceae</taxon>
        <taxon>Xanthomonas</taxon>
    </lineage>
</organism>
<gene>
    <name evidence="2" type="ORF">XAP6984_270039</name>
    <name evidence="3" type="ORF">XAP7430_220038</name>
</gene>
<evidence type="ECO:0000313" key="2">
    <source>
        <dbReference type="EMBL" id="SON78656.1"/>
    </source>
</evidence>
<dbReference type="EMBL" id="OCYS01000075">
    <property type="protein sequence ID" value="SON85658.1"/>
    <property type="molecule type" value="Genomic_DNA"/>
</dbReference>